<organism evidence="2 3">
    <name type="scientific">Snuella sedimenti</name>
    <dbReference type="NCBI Taxonomy" id="2798802"/>
    <lineage>
        <taxon>Bacteria</taxon>
        <taxon>Pseudomonadati</taxon>
        <taxon>Bacteroidota</taxon>
        <taxon>Flavobacteriia</taxon>
        <taxon>Flavobacteriales</taxon>
        <taxon>Flavobacteriaceae</taxon>
        <taxon>Snuella</taxon>
    </lineage>
</organism>
<evidence type="ECO:0000313" key="2">
    <source>
        <dbReference type="EMBL" id="MBJ6367737.1"/>
    </source>
</evidence>
<feature type="transmembrane region" description="Helical" evidence="1">
    <location>
        <begin position="6"/>
        <end position="33"/>
    </location>
</feature>
<dbReference type="EMBL" id="JAELVQ010000006">
    <property type="protein sequence ID" value="MBJ6367737.1"/>
    <property type="molecule type" value="Genomic_DNA"/>
</dbReference>
<dbReference type="Proteomes" id="UP000610931">
    <property type="component" value="Unassembled WGS sequence"/>
</dbReference>
<proteinExistence type="predicted"/>
<keyword evidence="3" id="KW-1185">Reference proteome</keyword>
<dbReference type="RefSeq" id="WP_199114507.1">
    <property type="nucleotide sequence ID" value="NZ_JAELVQ010000006.1"/>
</dbReference>
<keyword evidence="1" id="KW-0472">Membrane</keyword>
<keyword evidence="1" id="KW-1133">Transmembrane helix</keyword>
<accession>A0A8J7IN48</accession>
<name>A0A8J7IN48_9FLAO</name>
<comment type="caution">
    <text evidence="2">The sequence shown here is derived from an EMBL/GenBank/DDBJ whole genome shotgun (WGS) entry which is preliminary data.</text>
</comment>
<gene>
    <name evidence="2" type="ORF">JF259_06535</name>
</gene>
<reference evidence="2" key="1">
    <citation type="submission" date="2020-12" db="EMBL/GenBank/DDBJ databases">
        <title>Snuella sp. nov., isolated from sediment in Incheon.</title>
        <authorList>
            <person name="Kim W."/>
        </authorList>
    </citation>
    <scope>NUCLEOTIDE SEQUENCE</scope>
    <source>
        <strain evidence="2">CAU 1569</strain>
    </source>
</reference>
<evidence type="ECO:0000313" key="3">
    <source>
        <dbReference type="Proteomes" id="UP000610931"/>
    </source>
</evidence>
<keyword evidence="1" id="KW-0812">Transmembrane</keyword>
<protein>
    <submittedName>
        <fullName evidence="2">Uncharacterized protein</fullName>
    </submittedName>
</protein>
<sequence length="50" mass="5774">MKQKHLYILLGIALIITLIGLLTGKFFFLLLILPFGFGLFKKQHKNEDLD</sequence>
<evidence type="ECO:0000256" key="1">
    <source>
        <dbReference type="SAM" id="Phobius"/>
    </source>
</evidence>
<dbReference type="AlphaFoldDB" id="A0A8J7IN48"/>